<evidence type="ECO:0000313" key="3">
    <source>
        <dbReference type="Proteomes" id="UP000242519"/>
    </source>
</evidence>
<feature type="region of interest" description="Disordered" evidence="1">
    <location>
        <begin position="1"/>
        <end position="60"/>
    </location>
</feature>
<reference evidence="2 3" key="1">
    <citation type="submission" date="2017-04" db="EMBL/GenBank/DDBJ databases">
        <title>Draft genome sequence of Marssonina coronaria NL1: causal agent of apple blotch.</title>
        <authorList>
            <person name="Cheng Q."/>
        </authorList>
    </citation>
    <scope>NUCLEOTIDE SEQUENCE [LARGE SCALE GENOMIC DNA]</scope>
    <source>
        <strain evidence="2 3">NL1</strain>
    </source>
</reference>
<comment type="caution">
    <text evidence="2">The sequence shown here is derived from an EMBL/GenBank/DDBJ whole genome shotgun (WGS) entry which is preliminary data.</text>
</comment>
<name>A0A218Z3B9_9HELO</name>
<proteinExistence type="predicted"/>
<dbReference type="Proteomes" id="UP000242519">
    <property type="component" value="Unassembled WGS sequence"/>
</dbReference>
<accession>A0A218Z3B9</accession>
<feature type="compositionally biased region" description="Basic and acidic residues" evidence="1">
    <location>
        <begin position="41"/>
        <end position="50"/>
    </location>
</feature>
<dbReference type="InParanoid" id="A0A218Z3B9"/>
<gene>
    <name evidence="2" type="ORF">B2J93_2327</name>
</gene>
<keyword evidence="3" id="KW-1185">Reference proteome</keyword>
<dbReference type="AlphaFoldDB" id="A0A218Z3B9"/>
<sequence length="132" mass="13947">MDAMWSGWRVDGRRAQLSSADGSAEPKGPASPGSSRGGGNVEREPRRNEGRGTWTRQTKRADLMHATTMMVVMLREGNFSGFGGARISHPDAGLLAGEIPKVGGGGSAGKKLNNQALQRHNSMAGWGRMVTG</sequence>
<evidence type="ECO:0000256" key="1">
    <source>
        <dbReference type="SAM" id="MobiDB-lite"/>
    </source>
</evidence>
<organism evidence="2 3">
    <name type="scientific">Diplocarpon coronariae</name>
    <dbReference type="NCBI Taxonomy" id="2795749"/>
    <lineage>
        <taxon>Eukaryota</taxon>
        <taxon>Fungi</taxon>
        <taxon>Dikarya</taxon>
        <taxon>Ascomycota</taxon>
        <taxon>Pezizomycotina</taxon>
        <taxon>Leotiomycetes</taxon>
        <taxon>Helotiales</taxon>
        <taxon>Drepanopezizaceae</taxon>
        <taxon>Diplocarpon</taxon>
    </lineage>
</organism>
<evidence type="ECO:0000313" key="2">
    <source>
        <dbReference type="EMBL" id="OWP01735.1"/>
    </source>
</evidence>
<protein>
    <submittedName>
        <fullName evidence="2">Uncharacterized protein</fullName>
    </submittedName>
</protein>
<dbReference type="EMBL" id="MZNU01000260">
    <property type="protein sequence ID" value="OWP01735.1"/>
    <property type="molecule type" value="Genomic_DNA"/>
</dbReference>